<sequence length="238" mass="26822">MAASLAAKLMELKKVDFILCFSPSIEVNESIEITFTKIFNRRFDGLLGALGGIYTYQSMSSFSSKFWQLLKTSKVFVILDEVHHLKGTDLCNANAWGEEVLLNIQNQAAYTLALSGTPWRSDQAPIVLSRFTRPDNTIHCDFVYGLQEAVDNGVCKKPNIVLIDNDKIELGTTKDSKAFNSIAELLTQTKFSYQSLINNTQIVHYILHQCVLRNTMMPIGQYHSSRSLFCSPVDLRKI</sequence>
<keyword evidence="2" id="KW-1185">Reference proteome</keyword>
<evidence type="ECO:0000313" key="1">
    <source>
        <dbReference type="EMBL" id="GGB63723.1"/>
    </source>
</evidence>
<evidence type="ECO:0000313" key="2">
    <source>
        <dbReference type="Proteomes" id="UP000617555"/>
    </source>
</evidence>
<protein>
    <recommendedName>
        <fullName evidence="3">Helicase ATP-binding domain-containing protein</fullName>
    </recommendedName>
</protein>
<dbReference type="InterPro" id="IPR027417">
    <property type="entry name" value="P-loop_NTPase"/>
</dbReference>
<accession>A0ABQ1JCP9</accession>
<name>A0ABQ1JCP9_9GAMM</name>
<reference evidence="2" key="1">
    <citation type="journal article" date="2019" name="Int. J. Syst. Evol. Microbiol.">
        <title>The Global Catalogue of Microorganisms (GCM) 10K type strain sequencing project: providing services to taxonomists for standard genome sequencing and annotation.</title>
        <authorList>
            <consortium name="The Broad Institute Genomics Platform"/>
            <consortium name="The Broad Institute Genome Sequencing Center for Infectious Disease"/>
            <person name="Wu L."/>
            <person name="Ma J."/>
        </authorList>
    </citation>
    <scope>NUCLEOTIDE SEQUENCE [LARGE SCALE GENOMIC DNA]</scope>
    <source>
        <strain evidence="2">CGMCC 1.15339</strain>
    </source>
</reference>
<comment type="caution">
    <text evidence="1">The sequence shown here is derived from an EMBL/GenBank/DDBJ whole genome shotgun (WGS) entry which is preliminary data.</text>
</comment>
<dbReference type="SUPFAM" id="SSF52540">
    <property type="entry name" value="P-loop containing nucleoside triphosphate hydrolases"/>
    <property type="match status" value="1"/>
</dbReference>
<dbReference type="EMBL" id="BMII01000020">
    <property type="protein sequence ID" value="GGB63723.1"/>
    <property type="molecule type" value="Genomic_DNA"/>
</dbReference>
<gene>
    <name evidence="1" type="ORF">GCM10011607_25590</name>
</gene>
<proteinExistence type="predicted"/>
<dbReference type="Gene3D" id="3.40.50.300">
    <property type="entry name" value="P-loop containing nucleotide triphosphate hydrolases"/>
    <property type="match status" value="1"/>
</dbReference>
<evidence type="ECO:0008006" key="3">
    <source>
        <dbReference type="Google" id="ProtNLM"/>
    </source>
</evidence>
<dbReference type="Proteomes" id="UP000617555">
    <property type="component" value="Unassembled WGS sequence"/>
</dbReference>
<organism evidence="1 2">
    <name type="scientific">Shewanella inventionis</name>
    <dbReference type="NCBI Taxonomy" id="1738770"/>
    <lineage>
        <taxon>Bacteria</taxon>
        <taxon>Pseudomonadati</taxon>
        <taxon>Pseudomonadota</taxon>
        <taxon>Gammaproteobacteria</taxon>
        <taxon>Alteromonadales</taxon>
        <taxon>Shewanellaceae</taxon>
        <taxon>Shewanella</taxon>
    </lineage>
</organism>